<dbReference type="STRING" id="1077348.A0A2G8SC07"/>
<keyword evidence="5 6" id="KW-0408">Iron</keyword>
<dbReference type="Pfam" id="PF03098">
    <property type="entry name" value="An_peroxidase"/>
    <property type="match status" value="2"/>
</dbReference>
<evidence type="ECO:0000256" key="6">
    <source>
        <dbReference type="PIRSR" id="PIRSR619791-2"/>
    </source>
</evidence>
<dbReference type="PROSITE" id="PS50292">
    <property type="entry name" value="PEROXIDASE_3"/>
    <property type="match status" value="1"/>
</dbReference>
<dbReference type="InterPro" id="IPR034812">
    <property type="entry name" value="Ppo-like_N"/>
</dbReference>
<dbReference type="PANTHER" id="PTHR11903">
    <property type="entry name" value="PROSTAGLANDIN G/H SYNTHASE"/>
    <property type="match status" value="1"/>
</dbReference>
<dbReference type="InterPro" id="IPR037120">
    <property type="entry name" value="Haem_peroxidase_sf_animal"/>
</dbReference>
<dbReference type="GO" id="GO:0004497">
    <property type="term" value="F:monooxygenase activity"/>
    <property type="evidence" value="ECO:0007669"/>
    <property type="project" value="InterPro"/>
</dbReference>
<proteinExistence type="predicted"/>
<dbReference type="GO" id="GO:0051213">
    <property type="term" value="F:dioxygenase activity"/>
    <property type="evidence" value="ECO:0007669"/>
    <property type="project" value="UniProtKB-KW"/>
</dbReference>
<feature type="binding site" description="axial binding residue" evidence="6">
    <location>
        <position position="418"/>
    </location>
    <ligand>
        <name>heme b</name>
        <dbReference type="ChEBI" id="CHEBI:60344"/>
    </ligand>
    <ligandPart>
        <name>Fe</name>
        <dbReference type="ChEBI" id="CHEBI:18248"/>
    </ligandPart>
</feature>
<sequence length="1102" mass="121273">MAQGLLDVVTLADAQYLSSRPLPVAPDGRYDSEAQPITSTTKSDPHSDLYKVAKGFKDTLKAATPLLKEALDPTTYQAFADQLLHSDSLDDRKKLFTKTLSILCWIPEGTPESIALNNQVITLLYNTLPHPPVTYIGTNYPPGSQDSVPAIPAPGLQGASASARLSRTFRSADGSGNNVNMPALGQAGTAYARSVQSKYPLSSSTLPDPGDVFDSLLKARDFQNHPGGNSSLTFAYASLVTHMLFRTDPRDQTKNNTSSYLDLSILYGTNQKEQDTVRDKAQGRGLLYPDAFAEDRLIFVPPASSALLVLFSRNHNYIAEMLLKLNERGNWSDPPPADADMRARQDEEIFQTARLVNCGHFMATIFGDYVAGFLGLGRDGCTWSMNPFDPIKTKDGEVVGRGDGNQCSVEFNVLYRWHATTAATDIKWTEDIFSMAFKDSGKPLDKLELTDFVPAVVSAWKNVDPDPRTRTFAGLKRTNGRFNDDDLARILHDATEKPAGAYRARGSPANLRLVEMLGMVQARQWGVCTMNEFRQFLGLKQFDTFEEWNSDPEIANAARQLYGHIDNLELYPGLQAEEIMGLGPASGLCCGYTMTRAILSDAIALVRGDRFYTTDYTPANLTAWGFQDCARDPNNGAFGAALPRLLFRHLPRHYPADSVYGLFPFFTPEVTKKNLTKLHLVDQYQFGRPVTKPVDKVVDTVADISKILKNPAGFHTVESQVFEKTSSNFTVVGDVADARKAALTQALFPTPDAFESHKQWFSSTVQKLIKEHTLKVDGLAGSRLDIVGNVANLAPVYWVSEFILGIPLKTVDKKDGLLTPVEVLDMLKTVFAAAYLNTLPENNWSISRRASYFAQVLSQFIEKALSDAVPGLVIKTISTFLFQSHEPSHDFLQKMSQSKAPHAQLVADILGFAVASSVSLSKTVAEIVDFYLGADRSTERAEVIRLAKTTDAASRELLKGYVREAQRLAPQFAAVLREDSAPASASTSQPKQTFVLDLKKALVNPGNFPDPLTVNSRRPAQSYDVLQEASFYKALGSSRGEEIVVEIVKNIFQLPNLQRAKGVAGTISKLQTQKFGVDFDMYTDNIGLPSYWPNSLVVTYGA</sequence>
<protein>
    <submittedName>
        <fullName evidence="8">Cytochrome P450</fullName>
    </submittedName>
</protein>
<evidence type="ECO:0000313" key="8">
    <source>
        <dbReference type="EMBL" id="PIL31281.1"/>
    </source>
</evidence>
<evidence type="ECO:0000256" key="4">
    <source>
        <dbReference type="ARBA" id="ARBA00023002"/>
    </source>
</evidence>
<dbReference type="InterPro" id="IPR050783">
    <property type="entry name" value="Oxylipin_biosynth_metab"/>
</dbReference>
<dbReference type="PANTHER" id="PTHR11903:SF37">
    <property type="entry name" value="PSI-PRODUCING OXYGENASE A"/>
    <property type="match status" value="1"/>
</dbReference>
<organism evidence="8 9">
    <name type="scientific">Ganoderma sinense ZZ0214-1</name>
    <dbReference type="NCBI Taxonomy" id="1077348"/>
    <lineage>
        <taxon>Eukaryota</taxon>
        <taxon>Fungi</taxon>
        <taxon>Dikarya</taxon>
        <taxon>Basidiomycota</taxon>
        <taxon>Agaricomycotina</taxon>
        <taxon>Agaricomycetes</taxon>
        <taxon>Polyporales</taxon>
        <taxon>Polyporaceae</taxon>
        <taxon>Ganoderma</taxon>
    </lineage>
</organism>
<dbReference type="SUPFAM" id="SSF48264">
    <property type="entry name" value="Cytochrome P450"/>
    <property type="match status" value="1"/>
</dbReference>
<dbReference type="Gene3D" id="1.10.640.10">
    <property type="entry name" value="Haem peroxidase domain superfamily, animal type"/>
    <property type="match status" value="1"/>
</dbReference>
<keyword evidence="2 6" id="KW-0479">Metal-binding</keyword>
<dbReference type="OrthoDB" id="823504at2759"/>
<dbReference type="EMBL" id="AYKW01000012">
    <property type="protein sequence ID" value="PIL31281.1"/>
    <property type="molecule type" value="Genomic_DNA"/>
</dbReference>
<dbReference type="Gene3D" id="1.10.630.10">
    <property type="entry name" value="Cytochrome P450"/>
    <property type="match status" value="1"/>
</dbReference>
<dbReference type="GO" id="GO:0006631">
    <property type="term" value="P:fatty acid metabolic process"/>
    <property type="evidence" value="ECO:0007669"/>
    <property type="project" value="UniProtKB-ARBA"/>
</dbReference>
<reference evidence="8 9" key="1">
    <citation type="journal article" date="2015" name="Sci. Rep.">
        <title>Chromosome-level genome map provides insights into diverse defense mechanisms in the medicinal fungus Ganoderma sinense.</title>
        <authorList>
            <person name="Zhu Y."/>
            <person name="Xu J."/>
            <person name="Sun C."/>
            <person name="Zhou S."/>
            <person name="Xu H."/>
            <person name="Nelson D.R."/>
            <person name="Qian J."/>
            <person name="Song J."/>
            <person name="Luo H."/>
            <person name="Xiang L."/>
            <person name="Li Y."/>
            <person name="Xu Z."/>
            <person name="Ji A."/>
            <person name="Wang L."/>
            <person name="Lu S."/>
            <person name="Hayward A."/>
            <person name="Sun W."/>
            <person name="Li X."/>
            <person name="Schwartz D.C."/>
            <person name="Wang Y."/>
            <person name="Chen S."/>
        </authorList>
    </citation>
    <scope>NUCLEOTIDE SEQUENCE [LARGE SCALE GENOMIC DNA]</scope>
    <source>
        <strain evidence="8 9">ZZ0214-1</strain>
    </source>
</reference>
<dbReference type="InterPro" id="IPR036396">
    <property type="entry name" value="Cyt_P450_sf"/>
</dbReference>
<evidence type="ECO:0000256" key="7">
    <source>
        <dbReference type="SAM" id="MobiDB-lite"/>
    </source>
</evidence>
<dbReference type="PRINTS" id="PR00457">
    <property type="entry name" value="ANPEROXIDASE"/>
</dbReference>
<gene>
    <name evidence="8" type="ORF">GSI_05979</name>
</gene>
<dbReference type="GO" id="GO:0005506">
    <property type="term" value="F:iron ion binding"/>
    <property type="evidence" value="ECO:0007669"/>
    <property type="project" value="InterPro"/>
</dbReference>
<dbReference type="InterPro" id="IPR010255">
    <property type="entry name" value="Haem_peroxidase_sf"/>
</dbReference>
<dbReference type="GO" id="GO:0016705">
    <property type="term" value="F:oxidoreductase activity, acting on paired donors, with incorporation or reduction of molecular oxygen"/>
    <property type="evidence" value="ECO:0007669"/>
    <property type="project" value="InterPro"/>
</dbReference>
<dbReference type="GO" id="GO:0006979">
    <property type="term" value="P:response to oxidative stress"/>
    <property type="evidence" value="ECO:0007669"/>
    <property type="project" value="InterPro"/>
</dbReference>
<dbReference type="InterPro" id="IPR019791">
    <property type="entry name" value="Haem_peroxidase_animal"/>
</dbReference>
<evidence type="ECO:0000256" key="2">
    <source>
        <dbReference type="ARBA" id="ARBA00022723"/>
    </source>
</evidence>
<keyword evidence="3" id="KW-0223">Dioxygenase</keyword>
<keyword evidence="9" id="KW-1185">Reference proteome</keyword>
<evidence type="ECO:0000256" key="3">
    <source>
        <dbReference type="ARBA" id="ARBA00022964"/>
    </source>
</evidence>
<evidence type="ECO:0000256" key="5">
    <source>
        <dbReference type="ARBA" id="ARBA00023004"/>
    </source>
</evidence>
<comment type="caution">
    <text evidence="8">The sequence shown here is derived from an EMBL/GenBank/DDBJ whole genome shotgun (WGS) entry which is preliminary data.</text>
</comment>
<evidence type="ECO:0000313" key="9">
    <source>
        <dbReference type="Proteomes" id="UP000230002"/>
    </source>
</evidence>
<dbReference type="GO" id="GO:0020037">
    <property type="term" value="F:heme binding"/>
    <property type="evidence" value="ECO:0007669"/>
    <property type="project" value="InterPro"/>
</dbReference>
<feature type="region of interest" description="Disordered" evidence="7">
    <location>
        <begin position="23"/>
        <end position="44"/>
    </location>
</feature>
<dbReference type="CDD" id="cd09817">
    <property type="entry name" value="linoleate_diol_synthase_like"/>
    <property type="match status" value="1"/>
</dbReference>
<dbReference type="AlphaFoldDB" id="A0A2G8SC07"/>
<dbReference type="GO" id="GO:0004601">
    <property type="term" value="F:peroxidase activity"/>
    <property type="evidence" value="ECO:0007669"/>
    <property type="project" value="InterPro"/>
</dbReference>
<dbReference type="Proteomes" id="UP000230002">
    <property type="component" value="Unassembled WGS sequence"/>
</dbReference>
<keyword evidence="4" id="KW-0560">Oxidoreductase</keyword>
<accession>A0A2G8SC07</accession>
<evidence type="ECO:0000256" key="1">
    <source>
        <dbReference type="ARBA" id="ARBA00022617"/>
    </source>
</evidence>
<name>A0A2G8SC07_9APHY</name>
<keyword evidence="1 6" id="KW-0349">Heme</keyword>
<dbReference type="SUPFAM" id="SSF48113">
    <property type="entry name" value="Heme-dependent peroxidases"/>
    <property type="match status" value="1"/>
</dbReference>